<proteinExistence type="predicted"/>
<keyword evidence="5" id="KW-1185">Reference proteome</keyword>
<dbReference type="InterPro" id="IPR014219">
    <property type="entry name" value="SpoIVB"/>
</dbReference>
<feature type="domain" description="PDZ" evidence="2">
    <location>
        <begin position="42"/>
        <end position="111"/>
    </location>
</feature>
<dbReference type="Proteomes" id="UP001199319">
    <property type="component" value="Unassembled WGS sequence"/>
</dbReference>
<dbReference type="Pfam" id="PF05580">
    <property type="entry name" value="Peptidase_S55"/>
    <property type="match status" value="1"/>
</dbReference>
<dbReference type="InterPro" id="IPR008763">
    <property type="entry name" value="Peptidase_S55"/>
</dbReference>
<dbReference type="NCBIfam" id="TIGR02860">
    <property type="entry name" value="spore_IV_B"/>
    <property type="match status" value="1"/>
</dbReference>
<dbReference type="InterPro" id="IPR036034">
    <property type="entry name" value="PDZ_sf"/>
</dbReference>
<feature type="chain" id="PRO_5042289850" evidence="1">
    <location>
        <begin position="34"/>
        <end position="336"/>
    </location>
</feature>
<evidence type="ECO:0000259" key="3">
    <source>
        <dbReference type="PROSITE" id="PS51494"/>
    </source>
</evidence>
<evidence type="ECO:0000313" key="4">
    <source>
        <dbReference type="EMBL" id="MCC2129190.1"/>
    </source>
</evidence>
<accession>A0AAE3AF40</accession>
<dbReference type="RefSeq" id="WP_302928486.1">
    <property type="nucleotide sequence ID" value="NZ_JAJEPW010000014.1"/>
</dbReference>
<sequence>MYETQKKRRIRRPAAWLLAVLLTGVLCCQAVWADQRTLIPVGKAVGIKLFADGVLVVSTSETAPCPARDCGIREGDLIVSCNGEKVTSTEDLQTLLQATGGQPAAIGLRREGKTLNVTAAPVQGEDGSWRLGAWTRDSMAGVGTLTFYDPDTGAYGALGHGITDTDTAQLMPLSSGSIMETSVKAVKKGEKGEPGQLKGDFTAQHDVGTVSANTTGGIFGTVAEGDFVSGTALPVAQRSQVTTGPATILSTVSGDDTRAYQVEIVRLCPMNRDGRDLLLKVTDPQLLETTGGIVQGMSGSPIIQNGRFVGAVTHVLVNDPSQGYGILLEHMLEAVG</sequence>
<dbReference type="PROSITE" id="PS50106">
    <property type="entry name" value="PDZ"/>
    <property type="match status" value="1"/>
</dbReference>
<dbReference type="SUPFAM" id="SSF50156">
    <property type="entry name" value="PDZ domain-like"/>
    <property type="match status" value="1"/>
</dbReference>
<keyword evidence="1" id="KW-0732">Signal</keyword>
<dbReference type="EMBL" id="JAJEPW010000014">
    <property type="protein sequence ID" value="MCC2129190.1"/>
    <property type="molecule type" value="Genomic_DNA"/>
</dbReference>
<dbReference type="AlphaFoldDB" id="A0AAE3AF40"/>
<keyword evidence="4" id="KW-0378">Hydrolase</keyword>
<dbReference type="SMART" id="SM00228">
    <property type="entry name" value="PDZ"/>
    <property type="match status" value="1"/>
</dbReference>
<dbReference type="GO" id="GO:0016787">
    <property type="term" value="F:hydrolase activity"/>
    <property type="evidence" value="ECO:0007669"/>
    <property type="project" value="UniProtKB-KW"/>
</dbReference>
<dbReference type="Gene3D" id="2.30.42.10">
    <property type="match status" value="1"/>
</dbReference>
<evidence type="ECO:0000313" key="5">
    <source>
        <dbReference type="Proteomes" id="UP001199319"/>
    </source>
</evidence>
<reference evidence="4" key="1">
    <citation type="submission" date="2021-10" db="EMBL/GenBank/DDBJ databases">
        <title>Anaerobic single-cell dispensing facilitates the cultivation of human gut bacteria.</title>
        <authorList>
            <person name="Afrizal A."/>
        </authorList>
    </citation>
    <scope>NUCLEOTIDE SEQUENCE</scope>
    <source>
        <strain evidence="4">CLA-AA-H272</strain>
    </source>
</reference>
<protein>
    <submittedName>
        <fullName evidence="4">SpoIVB peptidase</fullName>
        <ecNumber evidence="4">3.4.21.116</ecNumber>
    </submittedName>
</protein>
<feature type="signal peptide" evidence="1">
    <location>
        <begin position="1"/>
        <end position="33"/>
    </location>
</feature>
<dbReference type="Pfam" id="PF17820">
    <property type="entry name" value="PDZ_6"/>
    <property type="match status" value="1"/>
</dbReference>
<name>A0AAE3AF40_9FIRM</name>
<evidence type="ECO:0000256" key="1">
    <source>
        <dbReference type="SAM" id="SignalP"/>
    </source>
</evidence>
<dbReference type="InterPro" id="IPR041489">
    <property type="entry name" value="PDZ_6"/>
</dbReference>
<organism evidence="4 5">
    <name type="scientific">Brotocaccenecus cirricatena</name>
    <dbReference type="NCBI Taxonomy" id="3064195"/>
    <lineage>
        <taxon>Bacteria</taxon>
        <taxon>Bacillati</taxon>
        <taxon>Bacillota</taxon>
        <taxon>Clostridia</taxon>
        <taxon>Eubacteriales</taxon>
        <taxon>Oscillospiraceae</taxon>
        <taxon>Brotocaccenecus</taxon>
    </lineage>
</organism>
<feature type="domain" description="Peptidase S55" evidence="3">
    <location>
        <begin position="113"/>
        <end position="336"/>
    </location>
</feature>
<dbReference type="PROSITE" id="PS51494">
    <property type="entry name" value="SPOIVB"/>
    <property type="match status" value="1"/>
</dbReference>
<gene>
    <name evidence="4" type="primary">spoIVB</name>
    <name evidence="4" type="ORF">LKD37_06605</name>
</gene>
<comment type="caution">
    <text evidence="4">The sequence shown here is derived from an EMBL/GenBank/DDBJ whole genome shotgun (WGS) entry which is preliminary data.</text>
</comment>
<dbReference type="InterPro" id="IPR001478">
    <property type="entry name" value="PDZ"/>
</dbReference>
<dbReference type="EC" id="3.4.21.116" evidence="4"/>
<evidence type="ECO:0000259" key="2">
    <source>
        <dbReference type="PROSITE" id="PS50106"/>
    </source>
</evidence>